<name>A0AAD9RSR1_9HYME</name>
<reference evidence="9" key="2">
    <citation type="journal article" date="2023" name="Commun. Biol.">
        <title>Intrasexual cuticular hydrocarbon dimorphism in a wasp sheds light on hydrocarbon biosynthesis genes in Hymenoptera.</title>
        <authorList>
            <person name="Moris V.C."/>
            <person name="Podsiadlowski L."/>
            <person name="Martin S."/>
            <person name="Oeyen J.P."/>
            <person name="Donath A."/>
            <person name="Petersen M."/>
            <person name="Wilbrandt J."/>
            <person name="Misof B."/>
            <person name="Liedtke D."/>
            <person name="Thamm M."/>
            <person name="Scheiner R."/>
            <person name="Schmitt T."/>
            <person name="Niehuis O."/>
        </authorList>
    </citation>
    <scope>NUCLEOTIDE SEQUENCE</scope>
    <source>
        <strain evidence="9">GBR_01_08_01A</strain>
    </source>
</reference>
<keyword evidence="7" id="KW-0472">Membrane</keyword>
<dbReference type="GO" id="GO:0015031">
    <property type="term" value="P:protein transport"/>
    <property type="evidence" value="ECO:0007669"/>
    <property type="project" value="UniProtKB-KW"/>
</dbReference>
<dbReference type="GO" id="GO:0006891">
    <property type="term" value="P:intra-Golgi vesicle-mediated transport"/>
    <property type="evidence" value="ECO:0007669"/>
    <property type="project" value="InterPro"/>
</dbReference>
<keyword evidence="4" id="KW-0813">Transport</keyword>
<dbReference type="Proteomes" id="UP001258017">
    <property type="component" value="Unassembled WGS sequence"/>
</dbReference>
<dbReference type="AlphaFoldDB" id="A0AAD9RSR1"/>
<protein>
    <recommendedName>
        <fullName evidence="3">Conserved oligomeric Golgi complex subunit 1</fullName>
    </recommendedName>
</protein>
<dbReference type="GO" id="GO:0000139">
    <property type="term" value="C:Golgi membrane"/>
    <property type="evidence" value="ECO:0007669"/>
    <property type="project" value="UniProtKB-SubCell"/>
</dbReference>
<keyword evidence="10" id="KW-1185">Reference proteome</keyword>
<proteinExistence type="inferred from homology"/>
<dbReference type="GO" id="GO:0017119">
    <property type="term" value="C:Golgi transport complex"/>
    <property type="evidence" value="ECO:0007669"/>
    <property type="project" value="InterPro"/>
</dbReference>
<evidence type="ECO:0000256" key="3">
    <source>
        <dbReference type="ARBA" id="ARBA00020978"/>
    </source>
</evidence>
<accession>A0AAD9RSR1</accession>
<comment type="subcellular location">
    <subcellularLocation>
        <location evidence="1">Golgi apparatus membrane</location>
        <topology evidence="1">Peripheral membrane protein</topology>
    </subcellularLocation>
</comment>
<dbReference type="Pfam" id="PF08700">
    <property type="entry name" value="VPS51_Exo84_N"/>
    <property type="match status" value="1"/>
</dbReference>
<sequence>MSVFSNVTVTPLVNHDWVIHISTAQPINTIIKHQIIYIKIINIDDDVDKLSTNQAKEMKMSTINYLDLDINKLFEQYTIKEIEEIQKKIQLESDRKKIELRTLVGERYRDLILAADTIGKMKITAERITSRIAHTEEKFRELQEKYLIGFKTETVEHEAERKSEDTAAIIIQIKILMDIPEYIWTHIEERNLLYATQLFILAQHIKYRLKFEIGNEELSVKYPIVLKQWEIIGQFKNIILRECDRILQLWNVSTESAANCLASLILLNKTPYKHLLEKLISTRCRAIESIIKDENDYNVKTKIKLCIEMLIHTITLIYACFITANEKQEGLISQYIAAIKNEEVHALLTKIDVNKDLMQKFLSPITMNDKPFSQVGDEKFLISDLQECVKAWLKWLQEFCNTEVVKLLQLIVSVKGLYSIREEAVGINLPENWKIIWEDFGLPNISYWLEFFQPLLSRQTKSIIQDRWMEAIKNLKSNIFEMLNKVTRERCEFPEHDLRWFVWKDSPSDIPQKLTHNTGLDSKRSLLMKTKGYSPNVVQLCEDFDNSLHELLSDLEQYLYDTVSDLNIKDKLLSKNISVISNTFSDRAEIQNHLQNISTNMIQDLIRYIKDAYINSNTSHSHQEINTIVLARLLMALTSLCPNLNKCFNLSKSAGLSMTNMKWQMIVDTLKEESISIWSVWANTYKNKLCDHKSKYMSKELFDGLKVQCILSDWEKVMIEEESGEGKTLKTEILVPHQPSIMLQKFLMAVIKDINKVIPHTIPKKVLHEIIEAIASELFNYYQDTVNVVCLKQKQALQMVFDIKYCTLLMVPRENKHLNEMSTKAINSALSKIDPFDYNVINPFIHTNIKKSVLRSLLLLGNLIPHLEQLHSILGARSEYNTSEGNKLDSPALLALCTGAPWFPPLAITVPMRNLALVTTTIQDKSQRKKTLSTKENTKSESTGSTIKSGAAAFFGAMGSDWFGAS</sequence>
<feature type="region of interest" description="Disordered" evidence="8">
    <location>
        <begin position="926"/>
        <end position="945"/>
    </location>
</feature>
<comment type="similarity">
    <text evidence="2">Belongs to the COG1 family.</text>
</comment>
<evidence type="ECO:0000256" key="7">
    <source>
        <dbReference type="ARBA" id="ARBA00023136"/>
    </source>
</evidence>
<evidence type="ECO:0000256" key="6">
    <source>
        <dbReference type="ARBA" id="ARBA00023034"/>
    </source>
</evidence>
<gene>
    <name evidence="9" type="ORF">KPH14_002543</name>
</gene>
<evidence type="ECO:0000256" key="4">
    <source>
        <dbReference type="ARBA" id="ARBA00022448"/>
    </source>
</evidence>
<dbReference type="InterPro" id="IPR033370">
    <property type="entry name" value="COG1"/>
</dbReference>
<keyword evidence="6" id="KW-0333">Golgi apparatus</keyword>
<evidence type="ECO:0000256" key="1">
    <source>
        <dbReference type="ARBA" id="ARBA00004395"/>
    </source>
</evidence>
<dbReference type="PANTHER" id="PTHR31658">
    <property type="entry name" value="CONSERVED OLIGOMERIC GOLGI COMPLEX SUBUNIT 1"/>
    <property type="match status" value="1"/>
</dbReference>
<evidence type="ECO:0000256" key="8">
    <source>
        <dbReference type="SAM" id="MobiDB-lite"/>
    </source>
</evidence>
<organism evidence="9 10">
    <name type="scientific">Odynerus spinipes</name>
    <dbReference type="NCBI Taxonomy" id="1348599"/>
    <lineage>
        <taxon>Eukaryota</taxon>
        <taxon>Metazoa</taxon>
        <taxon>Ecdysozoa</taxon>
        <taxon>Arthropoda</taxon>
        <taxon>Hexapoda</taxon>
        <taxon>Insecta</taxon>
        <taxon>Pterygota</taxon>
        <taxon>Neoptera</taxon>
        <taxon>Endopterygota</taxon>
        <taxon>Hymenoptera</taxon>
        <taxon>Apocrita</taxon>
        <taxon>Aculeata</taxon>
        <taxon>Vespoidea</taxon>
        <taxon>Vespidae</taxon>
        <taxon>Eumeninae</taxon>
        <taxon>Odynerus</taxon>
    </lineage>
</organism>
<evidence type="ECO:0000313" key="9">
    <source>
        <dbReference type="EMBL" id="KAK2584950.1"/>
    </source>
</evidence>
<keyword evidence="5" id="KW-0653">Protein transport</keyword>
<reference evidence="9" key="1">
    <citation type="submission" date="2021-08" db="EMBL/GenBank/DDBJ databases">
        <authorList>
            <person name="Misof B."/>
            <person name="Oliver O."/>
            <person name="Podsiadlowski L."/>
            <person name="Donath A."/>
            <person name="Peters R."/>
            <person name="Mayer C."/>
            <person name="Rust J."/>
            <person name="Gunkel S."/>
            <person name="Lesny P."/>
            <person name="Martin S."/>
            <person name="Oeyen J.P."/>
            <person name="Petersen M."/>
            <person name="Panagiotis P."/>
            <person name="Wilbrandt J."/>
            <person name="Tanja T."/>
        </authorList>
    </citation>
    <scope>NUCLEOTIDE SEQUENCE</scope>
    <source>
        <strain evidence="9">GBR_01_08_01A</strain>
        <tissue evidence="9">Thorax + abdomen</tissue>
    </source>
</reference>
<dbReference type="PANTHER" id="PTHR31658:SF0">
    <property type="entry name" value="CONSERVED OLIGOMERIC GOLGI COMPLEX SUBUNIT 1"/>
    <property type="match status" value="1"/>
</dbReference>
<dbReference type="EMBL" id="JAIFRP010000023">
    <property type="protein sequence ID" value="KAK2584950.1"/>
    <property type="molecule type" value="Genomic_DNA"/>
</dbReference>
<evidence type="ECO:0000256" key="5">
    <source>
        <dbReference type="ARBA" id="ARBA00022927"/>
    </source>
</evidence>
<comment type="caution">
    <text evidence="9">The sequence shown here is derived from an EMBL/GenBank/DDBJ whole genome shotgun (WGS) entry which is preliminary data.</text>
</comment>
<evidence type="ECO:0000256" key="2">
    <source>
        <dbReference type="ARBA" id="ARBA00006653"/>
    </source>
</evidence>
<evidence type="ECO:0000313" key="10">
    <source>
        <dbReference type="Proteomes" id="UP001258017"/>
    </source>
</evidence>